<evidence type="ECO:0000313" key="2">
    <source>
        <dbReference type="EMBL" id="KAJ0196670.1"/>
    </source>
</evidence>
<evidence type="ECO:0000313" key="3">
    <source>
        <dbReference type="Proteomes" id="UP000235145"/>
    </source>
</evidence>
<protein>
    <submittedName>
        <fullName evidence="2">Uncharacterized protein</fullName>
    </submittedName>
</protein>
<dbReference type="EMBL" id="NBSK02000007">
    <property type="protein sequence ID" value="KAJ0196670.1"/>
    <property type="molecule type" value="Genomic_DNA"/>
</dbReference>
<dbReference type="Proteomes" id="UP000235145">
    <property type="component" value="Unassembled WGS sequence"/>
</dbReference>
<name>A0A9R1UZ43_LACSA</name>
<sequence>MTNLSWSKCMNSRDKYGKVRSNVHHVSAGGSGHKTKFGGQNKRNMKPKKQSFKKPSHQNPNSNLKEGRTLPHLLRDWALYERLKRSQIRNSCTCSQESD</sequence>
<accession>A0A9R1UZ43</accession>
<dbReference type="AlphaFoldDB" id="A0A9R1UZ43"/>
<evidence type="ECO:0000256" key="1">
    <source>
        <dbReference type="SAM" id="MobiDB-lite"/>
    </source>
</evidence>
<gene>
    <name evidence="2" type="ORF">LSAT_V11C700373400</name>
</gene>
<feature type="region of interest" description="Disordered" evidence="1">
    <location>
        <begin position="24"/>
        <end position="69"/>
    </location>
</feature>
<reference evidence="2 3" key="1">
    <citation type="journal article" date="2017" name="Nat. Commun.">
        <title>Genome assembly with in vitro proximity ligation data and whole-genome triplication in lettuce.</title>
        <authorList>
            <person name="Reyes-Chin-Wo S."/>
            <person name="Wang Z."/>
            <person name="Yang X."/>
            <person name="Kozik A."/>
            <person name="Arikit S."/>
            <person name="Song C."/>
            <person name="Xia L."/>
            <person name="Froenicke L."/>
            <person name="Lavelle D.O."/>
            <person name="Truco M.J."/>
            <person name="Xia R."/>
            <person name="Zhu S."/>
            <person name="Xu C."/>
            <person name="Xu H."/>
            <person name="Xu X."/>
            <person name="Cox K."/>
            <person name="Korf I."/>
            <person name="Meyers B.C."/>
            <person name="Michelmore R.W."/>
        </authorList>
    </citation>
    <scope>NUCLEOTIDE SEQUENCE [LARGE SCALE GENOMIC DNA]</scope>
    <source>
        <strain evidence="3">cv. Salinas</strain>
        <tissue evidence="2">Seedlings</tissue>
    </source>
</reference>
<keyword evidence="3" id="KW-1185">Reference proteome</keyword>
<organism evidence="2 3">
    <name type="scientific">Lactuca sativa</name>
    <name type="common">Garden lettuce</name>
    <dbReference type="NCBI Taxonomy" id="4236"/>
    <lineage>
        <taxon>Eukaryota</taxon>
        <taxon>Viridiplantae</taxon>
        <taxon>Streptophyta</taxon>
        <taxon>Embryophyta</taxon>
        <taxon>Tracheophyta</taxon>
        <taxon>Spermatophyta</taxon>
        <taxon>Magnoliopsida</taxon>
        <taxon>eudicotyledons</taxon>
        <taxon>Gunneridae</taxon>
        <taxon>Pentapetalae</taxon>
        <taxon>asterids</taxon>
        <taxon>campanulids</taxon>
        <taxon>Asterales</taxon>
        <taxon>Asteraceae</taxon>
        <taxon>Cichorioideae</taxon>
        <taxon>Cichorieae</taxon>
        <taxon>Lactucinae</taxon>
        <taxon>Lactuca</taxon>
    </lineage>
</organism>
<proteinExistence type="predicted"/>
<feature type="compositionally biased region" description="Basic residues" evidence="1">
    <location>
        <begin position="43"/>
        <end position="56"/>
    </location>
</feature>
<comment type="caution">
    <text evidence="2">The sequence shown here is derived from an EMBL/GenBank/DDBJ whole genome shotgun (WGS) entry which is preliminary data.</text>
</comment>